<dbReference type="AlphaFoldDB" id="A0A510L107"/>
<evidence type="ECO:0000256" key="2">
    <source>
        <dbReference type="ARBA" id="ARBA00022723"/>
    </source>
</evidence>
<evidence type="ECO:0000256" key="5">
    <source>
        <dbReference type="ARBA" id="ARBA00034778"/>
    </source>
</evidence>
<dbReference type="Gene3D" id="3.40.50.1000">
    <property type="entry name" value="HAD superfamily/HAD-like"/>
    <property type="match status" value="1"/>
</dbReference>
<dbReference type="InterPro" id="IPR000150">
    <property type="entry name" value="Cof"/>
</dbReference>
<organism evidence="6 7">
    <name type="scientific">Leptotrichia wadei</name>
    <dbReference type="NCBI Taxonomy" id="157687"/>
    <lineage>
        <taxon>Bacteria</taxon>
        <taxon>Fusobacteriati</taxon>
        <taxon>Fusobacteriota</taxon>
        <taxon>Fusobacteriia</taxon>
        <taxon>Fusobacteriales</taxon>
        <taxon>Leptotrichiaceae</taxon>
        <taxon>Leptotrichia</taxon>
    </lineage>
</organism>
<proteinExistence type="inferred from homology"/>
<sequence length="274" mass="30771">MYKAVISDLDGTLLCRGHHVTKFTKDIIKEIIEKGINFYIASGRSYDQIGYITEQLEVKIPIIAANGARIFDADGNMIYEKGLPKEAAEAILGLDYESIAEGSHLNIFSGNDWIITKGTAQKVYDRVSRDVKVDFKEVPKDELKNLDILKIFYIGEHEQLTNLEKAILKIRNDVNVIFVTDYCMEIMTKGANKGAAAKFLLEREGLELKDAVAFGDGENDFEMLTMVGKGYAMGNSIERLRKLLPKDFEFVGANTEDGEAVKLQELFLERAKNI</sequence>
<evidence type="ECO:0000313" key="7">
    <source>
        <dbReference type="Proteomes" id="UP000321944"/>
    </source>
</evidence>
<reference evidence="6 7" key="1">
    <citation type="submission" date="2019-07" db="EMBL/GenBank/DDBJ databases">
        <title>Complete Genome Sequence of Leptotrichia wadei Strain JMUB3936.</title>
        <authorList>
            <person name="Watanabe S."/>
            <person name="Cui L."/>
        </authorList>
    </citation>
    <scope>NUCLEOTIDE SEQUENCE [LARGE SCALE GENOMIC DNA]</scope>
    <source>
        <strain evidence="6 7">JMUB3936</strain>
    </source>
</reference>
<accession>A0A510L107</accession>
<dbReference type="EMBL" id="AP019841">
    <property type="protein sequence ID" value="BBM55815.1"/>
    <property type="molecule type" value="Genomic_DNA"/>
</dbReference>
<dbReference type="NCBIfam" id="TIGR00099">
    <property type="entry name" value="Cof-subfamily"/>
    <property type="match status" value="1"/>
</dbReference>
<comment type="cofactor">
    <cofactor evidence="1">
        <name>Mg(2+)</name>
        <dbReference type="ChEBI" id="CHEBI:18420"/>
    </cofactor>
</comment>
<dbReference type="OrthoDB" id="9781413at2"/>
<dbReference type="GO" id="GO:0046872">
    <property type="term" value="F:metal ion binding"/>
    <property type="evidence" value="ECO:0007669"/>
    <property type="project" value="UniProtKB-KW"/>
</dbReference>
<dbReference type="PANTHER" id="PTHR47267">
    <property type="match status" value="1"/>
</dbReference>
<evidence type="ECO:0000313" key="6">
    <source>
        <dbReference type="EMBL" id="BBM55815.1"/>
    </source>
</evidence>
<dbReference type="PANTHER" id="PTHR47267:SF4">
    <property type="entry name" value="PYRIDOXAL PHOSPHATE PHOSPHATASE YIGL"/>
    <property type="match status" value="1"/>
</dbReference>
<keyword evidence="3 6" id="KW-0378">Hydrolase</keyword>
<keyword evidence="4" id="KW-0460">Magnesium</keyword>
<dbReference type="GO" id="GO:0016791">
    <property type="term" value="F:phosphatase activity"/>
    <property type="evidence" value="ECO:0007669"/>
    <property type="project" value="UniProtKB-ARBA"/>
</dbReference>
<keyword evidence="2" id="KW-0479">Metal-binding</keyword>
<dbReference type="NCBIfam" id="TIGR01484">
    <property type="entry name" value="HAD-SF-IIB"/>
    <property type="match status" value="1"/>
</dbReference>
<dbReference type="SUPFAM" id="SSF56784">
    <property type="entry name" value="HAD-like"/>
    <property type="match status" value="1"/>
</dbReference>
<comment type="similarity">
    <text evidence="5">Belongs to the HAD-like hydrolase superfamily. Cof family.</text>
</comment>
<dbReference type="Gene3D" id="3.30.1240.10">
    <property type="match status" value="1"/>
</dbReference>
<dbReference type="Proteomes" id="UP000321944">
    <property type="component" value="Chromosome"/>
</dbReference>
<protein>
    <submittedName>
        <fullName evidence="6">Cof family hydrolase</fullName>
    </submittedName>
</protein>
<dbReference type="Pfam" id="PF08282">
    <property type="entry name" value="Hydrolase_3"/>
    <property type="match status" value="1"/>
</dbReference>
<dbReference type="PROSITE" id="PS01229">
    <property type="entry name" value="COF_2"/>
    <property type="match status" value="1"/>
</dbReference>
<evidence type="ECO:0000256" key="4">
    <source>
        <dbReference type="ARBA" id="ARBA00022842"/>
    </source>
</evidence>
<name>A0A510L107_9FUSO</name>
<dbReference type="SFLD" id="SFLDS00003">
    <property type="entry name" value="Haloacid_Dehalogenase"/>
    <property type="match status" value="1"/>
</dbReference>
<dbReference type="RefSeq" id="WP_147004434.1">
    <property type="nucleotide sequence ID" value="NZ_AP019841.1"/>
</dbReference>
<dbReference type="SFLD" id="SFLDG01140">
    <property type="entry name" value="C2.B:_Phosphomannomutase_and_P"/>
    <property type="match status" value="1"/>
</dbReference>
<dbReference type="InterPro" id="IPR023214">
    <property type="entry name" value="HAD_sf"/>
</dbReference>
<evidence type="ECO:0000256" key="3">
    <source>
        <dbReference type="ARBA" id="ARBA00022801"/>
    </source>
</evidence>
<gene>
    <name evidence="6" type="ORF">JMUB3936_2125</name>
</gene>
<evidence type="ECO:0000256" key="1">
    <source>
        <dbReference type="ARBA" id="ARBA00001946"/>
    </source>
</evidence>
<dbReference type="InterPro" id="IPR006379">
    <property type="entry name" value="HAD-SF_hydro_IIB"/>
</dbReference>
<dbReference type="InterPro" id="IPR036412">
    <property type="entry name" value="HAD-like_sf"/>
</dbReference>